<protein>
    <submittedName>
        <fullName evidence="2">Uncharacterized protein</fullName>
    </submittedName>
</protein>
<feature type="region of interest" description="Disordered" evidence="1">
    <location>
        <begin position="44"/>
        <end position="63"/>
    </location>
</feature>
<evidence type="ECO:0000313" key="2">
    <source>
        <dbReference type="EMBL" id="CUR62358.1"/>
    </source>
</evidence>
<dbReference type="EMBL" id="CZKB01000028">
    <property type="protein sequence ID" value="CUR62358.1"/>
    <property type="molecule type" value="Genomic_DNA"/>
</dbReference>
<accession>A0A2P2CK59</accession>
<gene>
    <name evidence="2" type="ORF">NOCA180002</name>
</gene>
<proteinExistence type="predicted"/>
<evidence type="ECO:0000256" key="1">
    <source>
        <dbReference type="SAM" id="MobiDB-lite"/>
    </source>
</evidence>
<sequence length="190" mass="19719">MSPALSSARFARIRSAFTAATSRPLAAAWPSAAAMSASLGTPVRSESSANAAPCPPPSASPATSTAALAQRDVVRRDAAAGCCGAKGTGVPLEVSGPVRLPHRTGNSRHANQLSSHKEHFSQLFHLGPACRLANYISVILTALSLGSPDIRGPPCFEVQISTSKHATQHASPVVHRCREGGVRRRAGGQW</sequence>
<dbReference type="AlphaFoldDB" id="A0A2P2CK59"/>
<reference evidence="2" key="1">
    <citation type="submission" date="2015-08" db="EMBL/GenBank/DDBJ databases">
        <authorList>
            <person name="Babu N.S."/>
            <person name="Beckwith C.J."/>
            <person name="Beseler K.G."/>
            <person name="Brison A."/>
            <person name="Carone J.V."/>
            <person name="Caskin T.P."/>
            <person name="Diamond M."/>
            <person name="Durham M.E."/>
            <person name="Foxe J.M."/>
            <person name="Go M."/>
            <person name="Henderson B.A."/>
            <person name="Jones I.B."/>
            <person name="McGettigan J.A."/>
            <person name="Micheletti S.J."/>
            <person name="Nasrallah M.E."/>
            <person name="Ortiz D."/>
            <person name="Piller C.R."/>
            <person name="Privatt S.R."/>
            <person name="Schneider S.L."/>
            <person name="Sharp S."/>
            <person name="Smith T.C."/>
            <person name="Stanton J.D."/>
            <person name="Ullery H.E."/>
            <person name="Wilson R.J."/>
            <person name="Serrano M.G."/>
            <person name="Buck G."/>
            <person name="Lee V."/>
            <person name="Wang Y."/>
            <person name="Carvalho R."/>
            <person name="Voegtly L."/>
            <person name="Shi R."/>
            <person name="Duckworth R."/>
            <person name="Johnson A."/>
            <person name="Loviza R."/>
            <person name="Walstead R."/>
            <person name="Shah Z."/>
            <person name="Kiflezghi M."/>
            <person name="Wade K."/>
            <person name="Ball S.L."/>
            <person name="Bradley K.W."/>
            <person name="Asai D.J."/>
            <person name="Bowman C.A."/>
            <person name="Russell D.A."/>
            <person name="Pope W.H."/>
            <person name="Jacobs-Sera D."/>
            <person name="Hendrix R.W."/>
            <person name="Hatfull G.F."/>
        </authorList>
    </citation>
    <scope>NUCLEOTIDE SEQUENCE</scope>
</reference>
<organism evidence="2">
    <name type="scientific">metagenome</name>
    <dbReference type="NCBI Taxonomy" id="256318"/>
    <lineage>
        <taxon>unclassified sequences</taxon>
        <taxon>metagenomes</taxon>
    </lineage>
</organism>
<name>A0A2P2CK59_9ZZZZ</name>